<dbReference type="InterPro" id="IPR011013">
    <property type="entry name" value="Gal_mutarotase_sf_dom"/>
</dbReference>
<dbReference type="InterPro" id="IPR015443">
    <property type="entry name" value="Aldose_1-epimerase"/>
</dbReference>
<dbReference type="InterPro" id="IPR018052">
    <property type="entry name" value="Ald1_epimerase_CS"/>
</dbReference>
<feature type="binding site" evidence="13">
    <location>
        <position position="249"/>
    </location>
    <ligand>
        <name>beta-D-galactose</name>
        <dbReference type="ChEBI" id="CHEBI:27667"/>
    </ligand>
</feature>
<dbReference type="PIRSF" id="PIRSF005096">
    <property type="entry name" value="GALM"/>
    <property type="match status" value="1"/>
</dbReference>
<evidence type="ECO:0000313" key="16">
    <source>
        <dbReference type="Proteomes" id="UP000244956"/>
    </source>
</evidence>
<evidence type="ECO:0000256" key="14">
    <source>
        <dbReference type="PIRSR" id="PIRSR005096-3"/>
    </source>
</evidence>
<keyword evidence="10 11" id="KW-0119">Carbohydrate metabolism</keyword>
<dbReference type="UniPathway" id="UPA00242"/>
<evidence type="ECO:0000256" key="5">
    <source>
        <dbReference type="ARBA" id="ARBA00011245"/>
    </source>
</evidence>
<dbReference type="NCBIfam" id="NF008277">
    <property type="entry name" value="PRK11055.1"/>
    <property type="match status" value="1"/>
</dbReference>
<feature type="active site" description="Proton acceptor" evidence="12">
    <location>
        <position position="313"/>
    </location>
</feature>
<evidence type="ECO:0000256" key="8">
    <source>
        <dbReference type="ARBA" id="ARBA00022837"/>
    </source>
</evidence>
<comment type="subunit">
    <text evidence="5">Monomer.</text>
</comment>
<dbReference type="OrthoDB" id="9779408at2"/>
<evidence type="ECO:0000256" key="11">
    <source>
        <dbReference type="PIRNR" id="PIRNR005096"/>
    </source>
</evidence>
<dbReference type="InterPro" id="IPR014718">
    <property type="entry name" value="GH-type_carb-bd"/>
</dbReference>
<dbReference type="InterPro" id="IPR047215">
    <property type="entry name" value="Galactose_mutarotase-like"/>
</dbReference>
<evidence type="ECO:0000256" key="6">
    <source>
        <dbReference type="ARBA" id="ARBA00013185"/>
    </source>
</evidence>
<accession>A0A2U2B3H9</accession>
<gene>
    <name evidence="15" type="ORF">DDZ16_20095</name>
</gene>
<dbReference type="InterPro" id="IPR008183">
    <property type="entry name" value="Aldose_1/G6P_1-epimerase"/>
</dbReference>
<dbReference type="PANTHER" id="PTHR10091">
    <property type="entry name" value="ALDOSE-1-EPIMERASE"/>
    <property type="match status" value="1"/>
</dbReference>
<evidence type="ECO:0000256" key="13">
    <source>
        <dbReference type="PIRSR" id="PIRSR005096-2"/>
    </source>
</evidence>
<dbReference type="GO" id="GO:0033499">
    <property type="term" value="P:galactose catabolic process via UDP-galactose, Leloir pathway"/>
    <property type="evidence" value="ECO:0007669"/>
    <property type="project" value="TreeGrafter"/>
</dbReference>
<evidence type="ECO:0000256" key="2">
    <source>
        <dbReference type="ARBA" id="ARBA00001913"/>
    </source>
</evidence>
<dbReference type="RefSeq" id="WP_109266270.1">
    <property type="nucleotide sequence ID" value="NZ_QEWP01000032.1"/>
</dbReference>
<evidence type="ECO:0000256" key="1">
    <source>
        <dbReference type="ARBA" id="ARBA00001614"/>
    </source>
</evidence>
<name>A0A2U2B3H9_9BACT</name>
<comment type="similarity">
    <text evidence="4 11">Belongs to the aldose epimerase family.</text>
</comment>
<dbReference type="EMBL" id="QEWP01000032">
    <property type="protein sequence ID" value="PWD97587.1"/>
    <property type="molecule type" value="Genomic_DNA"/>
</dbReference>
<feature type="binding site" evidence="14">
    <location>
        <begin position="84"/>
        <end position="85"/>
    </location>
    <ligand>
        <name>beta-D-galactose</name>
        <dbReference type="ChEBI" id="CHEBI:27667"/>
    </ligand>
</feature>
<dbReference type="PROSITE" id="PS00545">
    <property type="entry name" value="ALDOSE_1_EPIMERASE"/>
    <property type="match status" value="1"/>
</dbReference>
<proteinExistence type="inferred from homology"/>
<dbReference type="GO" id="GO:0004034">
    <property type="term" value="F:aldose 1-epimerase activity"/>
    <property type="evidence" value="ECO:0007669"/>
    <property type="project" value="UniProtKB-EC"/>
</dbReference>
<evidence type="ECO:0000256" key="10">
    <source>
        <dbReference type="ARBA" id="ARBA00023277"/>
    </source>
</evidence>
<evidence type="ECO:0000256" key="7">
    <source>
        <dbReference type="ARBA" id="ARBA00014165"/>
    </source>
</evidence>
<evidence type="ECO:0000256" key="9">
    <source>
        <dbReference type="ARBA" id="ARBA00023235"/>
    </source>
</evidence>
<dbReference type="PANTHER" id="PTHR10091:SF0">
    <property type="entry name" value="GALACTOSE MUTAROTASE"/>
    <property type="match status" value="1"/>
</dbReference>
<dbReference type="SUPFAM" id="SSF74650">
    <property type="entry name" value="Galactose mutarotase-like"/>
    <property type="match status" value="1"/>
</dbReference>
<evidence type="ECO:0000256" key="4">
    <source>
        <dbReference type="ARBA" id="ARBA00006206"/>
    </source>
</evidence>
<evidence type="ECO:0000313" key="15">
    <source>
        <dbReference type="EMBL" id="PWD97587.1"/>
    </source>
</evidence>
<dbReference type="GO" id="GO:0030246">
    <property type="term" value="F:carbohydrate binding"/>
    <property type="evidence" value="ECO:0007669"/>
    <property type="project" value="InterPro"/>
</dbReference>
<dbReference type="AlphaFoldDB" id="A0A2U2B3H9"/>
<dbReference type="CDD" id="cd09019">
    <property type="entry name" value="galactose_mutarotase_like"/>
    <property type="match status" value="1"/>
</dbReference>
<evidence type="ECO:0000256" key="12">
    <source>
        <dbReference type="PIRSR" id="PIRSR005096-1"/>
    </source>
</evidence>
<comment type="caution">
    <text evidence="15">The sequence shown here is derived from an EMBL/GenBank/DDBJ whole genome shotgun (WGS) entry which is preliminary data.</text>
</comment>
<reference evidence="15 16" key="1">
    <citation type="submission" date="2018-05" db="EMBL/GenBank/DDBJ databases">
        <title>Marinilabilia rubrum sp. nov., isolated from saltern sediment.</title>
        <authorList>
            <person name="Zhang R."/>
        </authorList>
    </citation>
    <scope>NUCLEOTIDE SEQUENCE [LARGE SCALE GENOMIC DNA]</scope>
    <source>
        <strain evidence="15 16">WTE16</strain>
    </source>
</reference>
<keyword evidence="16" id="KW-1185">Reference proteome</keyword>
<dbReference type="Proteomes" id="UP000244956">
    <property type="component" value="Unassembled WGS sequence"/>
</dbReference>
<dbReference type="Pfam" id="PF01263">
    <property type="entry name" value="Aldose_epim"/>
    <property type="match status" value="1"/>
</dbReference>
<keyword evidence="9 11" id="KW-0413">Isomerase</keyword>
<organism evidence="15 16">
    <name type="scientific">Marinilabilia rubra</name>
    <dbReference type="NCBI Taxonomy" id="2162893"/>
    <lineage>
        <taxon>Bacteria</taxon>
        <taxon>Pseudomonadati</taxon>
        <taxon>Bacteroidota</taxon>
        <taxon>Bacteroidia</taxon>
        <taxon>Marinilabiliales</taxon>
        <taxon>Marinilabiliaceae</taxon>
        <taxon>Marinilabilia</taxon>
    </lineage>
</organism>
<sequence length="348" mass="39337">MKITEIDLPNVQHKEVRLFKLTNGEETEVTITNIGATITSIKTKDKEGNLSDIVLGFDTPEEYISKEYLGNCIFLGATVGRFANRISKGKFELDGKTYKLRKNNGNNHLHGGPTGFHQKIWNARIEDTDAGQTLVMTLTSPDKEEGYPGKVEVEVRFFLSNENELIIDYNAQSDTPTPVNLTNHSYFNLSGKVTDILNHEVMIFADEYTPKIDDIPIGDIVPTKDTPFDFQDFRKVGERLNHLPEEAYDHNLVISGDEGDLRRAAIAKEPESGRTLEVYTTLPGMQFYTGYFLDGTYGNSKRKFDQFSGMCFETQYFPDSPNHKAFPSCIVTPDNPFNHTTVFKFTVE</sequence>
<dbReference type="GO" id="GO:0006006">
    <property type="term" value="P:glucose metabolic process"/>
    <property type="evidence" value="ECO:0007669"/>
    <property type="project" value="TreeGrafter"/>
</dbReference>
<comment type="cofactor">
    <cofactor evidence="2">
        <name>Ca(2+)</name>
        <dbReference type="ChEBI" id="CHEBI:29108"/>
    </cofactor>
</comment>
<protein>
    <recommendedName>
        <fullName evidence="7 11">Aldose 1-epimerase</fullName>
        <ecNumber evidence="6 11">5.1.3.3</ecNumber>
    </recommendedName>
</protein>
<dbReference type="EC" id="5.1.3.3" evidence="6 11"/>
<comment type="pathway">
    <text evidence="3 11">Carbohydrate metabolism; hexose metabolism.</text>
</comment>
<feature type="active site" description="Proton donor" evidence="12">
    <location>
        <position position="184"/>
    </location>
</feature>
<dbReference type="Gene3D" id="2.70.98.10">
    <property type="match status" value="1"/>
</dbReference>
<feature type="binding site" evidence="14">
    <location>
        <begin position="184"/>
        <end position="186"/>
    </location>
    <ligand>
        <name>beta-D-galactose</name>
        <dbReference type="ChEBI" id="CHEBI:27667"/>
    </ligand>
</feature>
<evidence type="ECO:0000256" key="3">
    <source>
        <dbReference type="ARBA" id="ARBA00005028"/>
    </source>
</evidence>
<comment type="catalytic activity">
    <reaction evidence="1 11">
        <text>alpha-D-glucose = beta-D-glucose</text>
        <dbReference type="Rhea" id="RHEA:10264"/>
        <dbReference type="ChEBI" id="CHEBI:15903"/>
        <dbReference type="ChEBI" id="CHEBI:17925"/>
        <dbReference type="EC" id="5.1.3.3"/>
    </reaction>
</comment>
<keyword evidence="8" id="KW-0106">Calcium</keyword>